<evidence type="ECO:0000313" key="7">
    <source>
        <dbReference type="Proteomes" id="UP001412239"/>
    </source>
</evidence>
<evidence type="ECO:0008006" key="8">
    <source>
        <dbReference type="Google" id="ProtNLM"/>
    </source>
</evidence>
<dbReference type="GO" id="GO:0072380">
    <property type="term" value="C:TRC complex"/>
    <property type="evidence" value="ECO:0007669"/>
    <property type="project" value="TreeGrafter"/>
</dbReference>
<name>A0A292PWJ5_9PEZI</name>
<dbReference type="InterPro" id="IPR011990">
    <property type="entry name" value="TPR-like_helical_dom_sf"/>
</dbReference>
<feature type="region of interest" description="Disordered" evidence="5">
    <location>
        <begin position="327"/>
        <end position="348"/>
    </location>
</feature>
<dbReference type="PANTHER" id="PTHR12875:SF0">
    <property type="entry name" value="GOLGI TO ER TRAFFIC PROTEIN 4 HOMOLOG"/>
    <property type="match status" value="1"/>
</dbReference>
<organism evidence="6 7">
    <name type="scientific">Tuber aestivum</name>
    <name type="common">summer truffle</name>
    <dbReference type="NCBI Taxonomy" id="59557"/>
    <lineage>
        <taxon>Eukaryota</taxon>
        <taxon>Fungi</taxon>
        <taxon>Dikarya</taxon>
        <taxon>Ascomycota</taxon>
        <taxon>Pezizomycotina</taxon>
        <taxon>Pezizomycetes</taxon>
        <taxon>Pezizales</taxon>
        <taxon>Tuberaceae</taxon>
        <taxon>Tuber</taxon>
    </lineage>
</organism>
<dbReference type="Proteomes" id="UP001412239">
    <property type="component" value="Unassembled WGS sequence"/>
</dbReference>
<keyword evidence="3" id="KW-0813">Transport</keyword>
<proteinExistence type="inferred from homology"/>
<keyword evidence="4" id="KW-0963">Cytoplasm</keyword>
<evidence type="ECO:0000256" key="4">
    <source>
        <dbReference type="ARBA" id="ARBA00022490"/>
    </source>
</evidence>
<dbReference type="Gene3D" id="1.25.40.10">
    <property type="entry name" value="Tetratricopeptide repeat domain"/>
    <property type="match status" value="1"/>
</dbReference>
<protein>
    <recommendedName>
        <fullName evidence="8">DUF410 domain-containing protein</fullName>
    </recommendedName>
</protein>
<gene>
    <name evidence="6" type="ORF">GSTUAT00005090001</name>
</gene>
<accession>A0A292PWJ5</accession>
<evidence type="ECO:0000256" key="3">
    <source>
        <dbReference type="ARBA" id="ARBA00022448"/>
    </source>
</evidence>
<comment type="subcellular location">
    <subcellularLocation>
        <location evidence="1">Cytoplasm</location>
        <location evidence="1">Cytosol</location>
    </subcellularLocation>
</comment>
<dbReference type="Pfam" id="PF04190">
    <property type="entry name" value="GET4"/>
    <property type="match status" value="1"/>
</dbReference>
<evidence type="ECO:0000313" key="6">
    <source>
        <dbReference type="EMBL" id="CUS10817.1"/>
    </source>
</evidence>
<comment type="similarity">
    <text evidence="2">Belongs to the GET4 family.</text>
</comment>
<dbReference type="EMBL" id="LN891038">
    <property type="protein sequence ID" value="CUS10817.1"/>
    <property type="molecule type" value="Genomic_DNA"/>
</dbReference>
<evidence type="ECO:0000256" key="1">
    <source>
        <dbReference type="ARBA" id="ARBA00004514"/>
    </source>
</evidence>
<dbReference type="AlphaFoldDB" id="A0A292PWJ5"/>
<evidence type="ECO:0000256" key="2">
    <source>
        <dbReference type="ARBA" id="ARBA00005351"/>
    </source>
</evidence>
<dbReference type="PANTHER" id="PTHR12875">
    <property type="entry name" value="GOLGI TO ER TRAFFIC PROTEIN 4 HOMOLOG"/>
    <property type="match status" value="1"/>
</dbReference>
<reference evidence="6" key="1">
    <citation type="submission" date="2015-10" db="EMBL/GenBank/DDBJ databases">
        <authorList>
            <person name="Regsiter A."/>
            <person name="william w."/>
        </authorList>
    </citation>
    <scope>NUCLEOTIDE SEQUENCE</scope>
    <source>
        <strain evidence="6">Montdore</strain>
    </source>
</reference>
<sequence length="348" mass="38765">MASKNVEKTRARLEKRFVPACLPDVLSTPVPFCTKRAHRIEEGAYYEAHQQLRVVSQRYIKARNYSAAVDILCSGAEALLKAGQNSSGCDLCLMLVGVYKAGNIAPSATSRARLIQLISLISPEEPSRKRFINEVITWSSKHGEYPAGDPELHHFIGNLLAQEDDTYEAEKHLVVGTKESVETFADMLYEWYTEDEPNTAPMYAARAVFPYMLIGNLRDATRLLTTFTRKLIENNPSLTVQEVQTASVDAKVIPSMPLLNLLNLLLLACQTGGQDMFRTLKSHYSNSLKEVPHWNEALEQVGETYFGIQVRRPASIFDMMGSMLGGAPNAAPQSRQIAPEQQPFADLD</sequence>
<dbReference type="InterPro" id="IPR007317">
    <property type="entry name" value="GET4"/>
</dbReference>
<dbReference type="FunFam" id="1.25.40.10:FF:000060">
    <property type="entry name" value="Golgi to ER traffic protein 4 homolog"/>
    <property type="match status" value="1"/>
</dbReference>
<dbReference type="GO" id="GO:0045048">
    <property type="term" value="P:protein insertion into ER membrane"/>
    <property type="evidence" value="ECO:0007669"/>
    <property type="project" value="InterPro"/>
</dbReference>
<evidence type="ECO:0000256" key="5">
    <source>
        <dbReference type="SAM" id="MobiDB-lite"/>
    </source>
</evidence>
<keyword evidence="7" id="KW-1185">Reference proteome</keyword>